<accession>A0A1E3PPG3</accession>
<name>A0A1E3PPG3_9ASCO</name>
<keyword evidence="2" id="KW-1185">Reference proteome</keyword>
<dbReference type="EMBL" id="KV454407">
    <property type="protein sequence ID" value="ODQ67323.1"/>
    <property type="molecule type" value="Genomic_DNA"/>
</dbReference>
<proteinExistence type="predicted"/>
<dbReference type="InterPro" id="IPR036915">
    <property type="entry name" value="Cyclin-like_sf"/>
</dbReference>
<organism evidence="1 2">
    <name type="scientific">Nadsonia fulvescens var. elongata DSM 6958</name>
    <dbReference type="NCBI Taxonomy" id="857566"/>
    <lineage>
        <taxon>Eukaryota</taxon>
        <taxon>Fungi</taxon>
        <taxon>Dikarya</taxon>
        <taxon>Ascomycota</taxon>
        <taxon>Saccharomycotina</taxon>
        <taxon>Dipodascomycetes</taxon>
        <taxon>Dipodascales</taxon>
        <taxon>Dipodascales incertae sedis</taxon>
        <taxon>Nadsonia</taxon>
    </lineage>
</organism>
<evidence type="ECO:0000313" key="2">
    <source>
        <dbReference type="Proteomes" id="UP000095009"/>
    </source>
</evidence>
<reference evidence="1 2" key="1">
    <citation type="journal article" date="2016" name="Proc. Natl. Acad. Sci. U.S.A.">
        <title>Comparative genomics of biotechnologically important yeasts.</title>
        <authorList>
            <person name="Riley R."/>
            <person name="Haridas S."/>
            <person name="Wolfe K.H."/>
            <person name="Lopes M.R."/>
            <person name="Hittinger C.T."/>
            <person name="Goeker M."/>
            <person name="Salamov A.A."/>
            <person name="Wisecaver J.H."/>
            <person name="Long T.M."/>
            <person name="Calvey C.H."/>
            <person name="Aerts A.L."/>
            <person name="Barry K.W."/>
            <person name="Choi C."/>
            <person name="Clum A."/>
            <person name="Coughlan A.Y."/>
            <person name="Deshpande S."/>
            <person name="Douglass A.P."/>
            <person name="Hanson S.J."/>
            <person name="Klenk H.-P."/>
            <person name="LaButti K.M."/>
            <person name="Lapidus A."/>
            <person name="Lindquist E.A."/>
            <person name="Lipzen A.M."/>
            <person name="Meier-Kolthoff J.P."/>
            <person name="Ohm R.A."/>
            <person name="Otillar R.P."/>
            <person name="Pangilinan J.L."/>
            <person name="Peng Y."/>
            <person name="Rokas A."/>
            <person name="Rosa C.A."/>
            <person name="Scheuner C."/>
            <person name="Sibirny A.A."/>
            <person name="Slot J.C."/>
            <person name="Stielow J.B."/>
            <person name="Sun H."/>
            <person name="Kurtzman C.P."/>
            <person name="Blackwell M."/>
            <person name="Grigoriev I.V."/>
            <person name="Jeffries T.W."/>
        </authorList>
    </citation>
    <scope>NUCLEOTIDE SEQUENCE [LARGE SCALE GENOMIC DNA]</scope>
    <source>
        <strain evidence="1 2">DSM 6958</strain>
    </source>
</reference>
<dbReference type="Proteomes" id="UP000095009">
    <property type="component" value="Unassembled WGS sequence"/>
</dbReference>
<evidence type="ECO:0000313" key="1">
    <source>
        <dbReference type="EMBL" id="ODQ67323.1"/>
    </source>
</evidence>
<gene>
    <name evidence="1" type="ORF">NADFUDRAFT_40488</name>
</gene>
<dbReference type="SUPFAM" id="SSF47954">
    <property type="entry name" value="Cyclin-like"/>
    <property type="match status" value="1"/>
</dbReference>
<dbReference type="Gene3D" id="1.10.472.10">
    <property type="entry name" value="Cyclin-like"/>
    <property type="match status" value="1"/>
</dbReference>
<protein>
    <submittedName>
        <fullName evidence="1">Uncharacterized protein</fullName>
    </submittedName>
</protein>
<dbReference type="AlphaFoldDB" id="A0A1E3PPG3"/>
<sequence>MPFYNDAFNPELEYFFEVSNCILDLGQADNPYFKNNVSTLLEIQADKISFSNQKGNHNLHRQTEKSSLNRHWKTTKNCDHYSIMNVQKPTEEKVTDIASEEFQNFIVNIRPELIDFLLNSFMLIFTTDIPYEAFFLSVNLMDRYYGKIYSYHQQKAGRTNDIRNRTNVEFNDKLYMSYYSDHSFMLVCLGALSLATKYYHSIFDSSTYITESKCASISIDMLRRLSSFIYTNDQIIRAELDLLVFLEGKIGHFISVGESIGLFLSLDKNDTTESEQALIQEISTFVCILSQYNIDLLMFNNLELSYSCYLISRYIIQPERFAKELEGDIIVQKMIEFLVSNQNREIQFTPPETSYHITLQANLLEIFSQGNSSFFSLIGGNFTKKLASLFFEQKSI</sequence>